<gene>
    <name evidence="1" type="ORF">BS47DRAFT_1290413</name>
</gene>
<reference evidence="1" key="1">
    <citation type="journal article" date="2020" name="Nat. Commun.">
        <title>Large-scale genome sequencing of mycorrhizal fungi provides insights into the early evolution of symbiotic traits.</title>
        <authorList>
            <person name="Miyauchi S."/>
            <person name="Kiss E."/>
            <person name="Kuo A."/>
            <person name="Drula E."/>
            <person name="Kohler A."/>
            <person name="Sanchez-Garcia M."/>
            <person name="Morin E."/>
            <person name="Andreopoulos B."/>
            <person name="Barry K.W."/>
            <person name="Bonito G."/>
            <person name="Buee M."/>
            <person name="Carver A."/>
            <person name="Chen C."/>
            <person name="Cichocki N."/>
            <person name="Clum A."/>
            <person name="Culley D."/>
            <person name="Crous P.W."/>
            <person name="Fauchery L."/>
            <person name="Girlanda M."/>
            <person name="Hayes R.D."/>
            <person name="Keri Z."/>
            <person name="LaButti K."/>
            <person name="Lipzen A."/>
            <person name="Lombard V."/>
            <person name="Magnuson J."/>
            <person name="Maillard F."/>
            <person name="Murat C."/>
            <person name="Nolan M."/>
            <person name="Ohm R.A."/>
            <person name="Pangilinan J."/>
            <person name="Pereira M.F."/>
            <person name="Perotto S."/>
            <person name="Peter M."/>
            <person name="Pfister S."/>
            <person name="Riley R."/>
            <person name="Sitrit Y."/>
            <person name="Stielow J.B."/>
            <person name="Szollosi G."/>
            <person name="Zifcakova L."/>
            <person name="Stursova M."/>
            <person name="Spatafora J.W."/>
            <person name="Tedersoo L."/>
            <person name="Vaario L.M."/>
            <person name="Yamada A."/>
            <person name="Yan M."/>
            <person name="Wang P."/>
            <person name="Xu J."/>
            <person name="Bruns T."/>
            <person name="Baldrian P."/>
            <person name="Vilgalys R."/>
            <person name="Dunand C."/>
            <person name="Henrissat B."/>
            <person name="Grigoriev I.V."/>
            <person name="Hibbett D."/>
            <person name="Nagy L.G."/>
            <person name="Martin F.M."/>
        </authorList>
    </citation>
    <scope>NUCLEOTIDE SEQUENCE</scope>
    <source>
        <strain evidence="1">UP504</strain>
    </source>
</reference>
<dbReference type="EMBL" id="MU128929">
    <property type="protein sequence ID" value="KAF9517874.1"/>
    <property type="molecule type" value="Genomic_DNA"/>
</dbReference>
<name>A0A9P6B5H9_9AGAM</name>
<dbReference type="AlphaFoldDB" id="A0A9P6B5H9"/>
<dbReference type="PANTHER" id="PTHR31793">
    <property type="entry name" value="4-HYDROXYBENZOYL-COA THIOESTERASE FAMILY MEMBER"/>
    <property type="match status" value="1"/>
</dbReference>
<dbReference type="SUPFAM" id="SSF54637">
    <property type="entry name" value="Thioesterase/thiol ester dehydrase-isomerase"/>
    <property type="match status" value="1"/>
</dbReference>
<feature type="non-terminal residue" evidence="1">
    <location>
        <position position="1"/>
    </location>
</feature>
<protein>
    <recommendedName>
        <fullName evidence="3">Thioesterase</fullName>
    </recommendedName>
</protein>
<dbReference type="Proteomes" id="UP000886523">
    <property type="component" value="Unassembled WGS sequence"/>
</dbReference>
<organism evidence="1 2">
    <name type="scientific">Hydnum rufescens UP504</name>
    <dbReference type="NCBI Taxonomy" id="1448309"/>
    <lineage>
        <taxon>Eukaryota</taxon>
        <taxon>Fungi</taxon>
        <taxon>Dikarya</taxon>
        <taxon>Basidiomycota</taxon>
        <taxon>Agaricomycotina</taxon>
        <taxon>Agaricomycetes</taxon>
        <taxon>Cantharellales</taxon>
        <taxon>Hydnaceae</taxon>
        <taxon>Hydnum</taxon>
    </lineage>
</organism>
<dbReference type="CDD" id="cd00586">
    <property type="entry name" value="4HBT"/>
    <property type="match status" value="1"/>
</dbReference>
<dbReference type="GO" id="GO:0047617">
    <property type="term" value="F:fatty acyl-CoA hydrolase activity"/>
    <property type="evidence" value="ECO:0007669"/>
    <property type="project" value="TreeGrafter"/>
</dbReference>
<keyword evidence="2" id="KW-1185">Reference proteome</keyword>
<accession>A0A9P6B5H9</accession>
<evidence type="ECO:0008006" key="3">
    <source>
        <dbReference type="Google" id="ProtNLM"/>
    </source>
</evidence>
<dbReference type="InterPro" id="IPR050563">
    <property type="entry name" value="4-hydroxybenzoyl-CoA_TE"/>
</dbReference>
<evidence type="ECO:0000313" key="1">
    <source>
        <dbReference type="EMBL" id="KAF9517874.1"/>
    </source>
</evidence>
<dbReference type="Gene3D" id="3.10.129.10">
    <property type="entry name" value="Hotdog Thioesterase"/>
    <property type="match status" value="1"/>
</dbReference>
<dbReference type="PANTHER" id="PTHR31793:SF39">
    <property type="entry name" value="THIOESTERASE_THIOL ESTER DEHYDRASE-ISOMERASE"/>
    <property type="match status" value="1"/>
</dbReference>
<evidence type="ECO:0000313" key="2">
    <source>
        <dbReference type="Proteomes" id="UP000886523"/>
    </source>
</evidence>
<comment type="caution">
    <text evidence="1">The sequence shown here is derived from an EMBL/GenBank/DDBJ whole genome shotgun (WGS) entry which is preliminary data.</text>
</comment>
<dbReference type="Pfam" id="PF13279">
    <property type="entry name" value="4HBT_2"/>
    <property type="match status" value="1"/>
</dbReference>
<proteinExistence type="predicted"/>
<sequence>DLPSVWEQPICWGDLDSFRHLNNVHYARFVESARIRWMEQLAYKAGGEERRKAIIGGKGVGLILKSLTINYRRPVVYPDTLLLSQRVHSQEPTQFSLESIIYSLSQRTRVANADSLCVWYDYEQLKKCEAPREMEVHP</sequence>
<dbReference type="InterPro" id="IPR029069">
    <property type="entry name" value="HotDog_dom_sf"/>
</dbReference>
<dbReference type="OrthoDB" id="5538558at2759"/>